<feature type="transmembrane region" description="Helical" evidence="5">
    <location>
        <begin position="20"/>
        <end position="39"/>
    </location>
</feature>
<proteinExistence type="predicted"/>
<feature type="transmembrane region" description="Helical" evidence="5">
    <location>
        <begin position="72"/>
        <end position="89"/>
    </location>
</feature>
<feature type="transmembrane region" description="Helical" evidence="5">
    <location>
        <begin position="135"/>
        <end position="156"/>
    </location>
</feature>
<evidence type="ECO:0000259" key="6">
    <source>
        <dbReference type="Pfam" id="PF04932"/>
    </source>
</evidence>
<dbReference type="AlphaFoldDB" id="A0A1H8CZ63"/>
<sequence>MSLVSERSPFRPVPETSNAAFHAAFFMLCACVPWLNPVAGGAMTPAIPLLTGWMCISLLFLAFPSWRSSPSAVYAGAFIVVASLGGLVFDRAWQLLALGMLMIGAAAAVGARMAQDDAAVAAQGHKPALYAGVRLIAWAWLLAGLLNAGIGLLQYFQHTAWLGDLVNHAAAGQVYGNLRQRNQYATLMNIALWALWYLWQCGALQQLVGRWLGRHGGTLLAWLLMLPLAVCMALTLSRTGLVQLAVLLVLLAWWDWRRPAGERHESQPSRPAVMLWLGAILVAYLAAGYVMPHLAGMTDILVRLEGKDSRACISRTVLWSNVLQLTAQKPWTGWGWGELDYAHYYANYPGTRFCDMLDNAHNLPLHLAVELGAPLALLFCAVVLVWLWRSRPWAEQSPARQLMWGVLAAIGVHSLLEYPLWYAPFQLACGLTLGALWATAARTRGQKTPAGRLPQAARAVEQGAATGVATEGATTGSPVVAPAERHWLKAQYAVAVLMLLGLFYASFDFVRVTQLYTAPEDRVWPFASNTVAQASRTPLYQNAVRFAGISTIPLTEQNAAEQLAQAQRLMHFSPEARVVERIIKALQLLGREAEAQQAIAHFRTVYPREFADWEREQH</sequence>
<feature type="domain" description="Virulence factor membrane-bound polymerase C-terminal" evidence="7">
    <location>
        <begin position="402"/>
        <end position="615"/>
    </location>
</feature>
<keyword evidence="3 5" id="KW-1133">Transmembrane helix</keyword>
<feature type="transmembrane region" description="Helical" evidence="5">
    <location>
        <begin position="365"/>
        <end position="387"/>
    </location>
</feature>
<feature type="transmembrane region" description="Helical" evidence="5">
    <location>
        <begin position="399"/>
        <end position="416"/>
    </location>
</feature>
<evidence type="ECO:0000313" key="9">
    <source>
        <dbReference type="EMBL" id="SEN00245.1"/>
    </source>
</evidence>
<dbReference type="Pfam" id="PF11846">
    <property type="entry name" value="Wzy_C_2"/>
    <property type="match status" value="1"/>
</dbReference>
<dbReference type="InterPro" id="IPR021797">
    <property type="entry name" value="Wzy_C_2"/>
</dbReference>
<evidence type="ECO:0000313" key="10">
    <source>
        <dbReference type="Proteomes" id="UP000199531"/>
    </source>
</evidence>
<keyword evidence="10" id="KW-1185">Reference proteome</keyword>
<gene>
    <name evidence="9" type="ORF">SAMN02745977_00113</name>
</gene>
<accession>A0A1H8CZ63</accession>
<dbReference type="GO" id="GO:0016020">
    <property type="term" value="C:membrane"/>
    <property type="evidence" value="ECO:0007669"/>
    <property type="project" value="UniProtKB-SubCell"/>
</dbReference>
<feature type="domain" description="O-antigen ligase-related" evidence="6">
    <location>
        <begin position="224"/>
        <end position="380"/>
    </location>
</feature>
<evidence type="ECO:0000259" key="8">
    <source>
        <dbReference type="Pfam" id="PF15864"/>
    </source>
</evidence>
<feature type="transmembrane region" description="Helical" evidence="5">
    <location>
        <begin position="219"/>
        <end position="252"/>
    </location>
</feature>
<dbReference type="Pfam" id="PF04932">
    <property type="entry name" value="Wzy_C"/>
    <property type="match status" value="1"/>
</dbReference>
<organism evidence="9 10">
    <name type="scientific">Brachymonas denitrificans DSM 15123</name>
    <dbReference type="NCBI Taxonomy" id="1121117"/>
    <lineage>
        <taxon>Bacteria</taxon>
        <taxon>Pseudomonadati</taxon>
        <taxon>Pseudomonadota</taxon>
        <taxon>Betaproteobacteria</taxon>
        <taxon>Burkholderiales</taxon>
        <taxon>Comamonadaceae</taxon>
        <taxon>Brachymonas</taxon>
    </lineage>
</organism>
<evidence type="ECO:0000256" key="2">
    <source>
        <dbReference type="ARBA" id="ARBA00022692"/>
    </source>
</evidence>
<dbReference type="PROSITE" id="PS51257">
    <property type="entry name" value="PROKAR_LIPOPROTEIN"/>
    <property type="match status" value="1"/>
</dbReference>
<dbReference type="InterPro" id="IPR051533">
    <property type="entry name" value="WaaL-like"/>
</dbReference>
<feature type="transmembrane region" description="Helical" evidence="5">
    <location>
        <begin position="96"/>
        <end position="115"/>
    </location>
</feature>
<dbReference type="InterPro" id="IPR007016">
    <property type="entry name" value="O-antigen_ligase-rel_domated"/>
</dbReference>
<dbReference type="EMBL" id="FOCW01000001">
    <property type="protein sequence ID" value="SEN00245.1"/>
    <property type="molecule type" value="Genomic_DNA"/>
</dbReference>
<dbReference type="GO" id="GO:0016874">
    <property type="term" value="F:ligase activity"/>
    <property type="evidence" value="ECO:0007669"/>
    <property type="project" value="UniProtKB-KW"/>
</dbReference>
<dbReference type="PANTHER" id="PTHR37422">
    <property type="entry name" value="TEICHURONIC ACID BIOSYNTHESIS PROTEIN TUAE"/>
    <property type="match status" value="1"/>
</dbReference>
<feature type="domain" description="Protein glycosylation ligase" evidence="8">
    <location>
        <begin position="174"/>
        <end position="199"/>
    </location>
</feature>
<feature type="transmembrane region" description="Helical" evidence="5">
    <location>
        <begin position="490"/>
        <end position="507"/>
    </location>
</feature>
<evidence type="ECO:0000256" key="3">
    <source>
        <dbReference type="ARBA" id="ARBA00022989"/>
    </source>
</evidence>
<dbReference type="InterPro" id="IPR031726">
    <property type="entry name" value="PglL_A"/>
</dbReference>
<feature type="transmembrane region" description="Helical" evidence="5">
    <location>
        <begin position="46"/>
        <end position="66"/>
    </location>
</feature>
<reference evidence="9 10" key="1">
    <citation type="submission" date="2016-10" db="EMBL/GenBank/DDBJ databases">
        <authorList>
            <person name="de Groot N.N."/>
        </authorList>
    </citation>
    <scope>NUCLEOTIDE SEQUENCE [LARGE SCALE GENOMIC DNA]</scope>
    <source>
        <strain evidence="9 10">DSM 15123</strain>
    </source>
</reference>
<evidence type="ECO:0000259" key="7">
    <source>
        <dbReference type="Pfam" id="PF11846"/>
    </source>
</evidence>
<keyword evidence="2 5" id="KW-0812">Transmembrane</keyword>
<name>A0A1H8CZ63_9BURK</name>
<comment type="subcellular location">
    <subcellularLocation>
        <location evidence="1">Membrane</location>
        <topology evidence="1">Multi-pass membrane protein</topology>
    </subcellularLocation>
</comment>
<evidence type="ECO:0000256" key="5">
    <source>
        <dbReference type="SAM" id="Phobius"/>
    </source>
</evidence>
<dbReference type="Pfam" id="PF15864">
    <property type="entry name" value="PglL_A"/>
    <property type="match status" value="1"/>
</dbReference>
<keyword evidence="4 5" id="KW-0472">Membrane</keyword>
<evidence type="ECO:0000256" key="1">
    <source>
        <dbReference type="ARBA" id="ARBA00004141"/>
    </source>
</evidence>
<evidence type="ECO:0000256" key="4">
    <source>
        <dbReference type="ARBA" id="ARBA00023136"/>
    </source>
</evidence>
<dbReference type="Proteomes" id="UP000199531">
    <property type="component" value="Unassembled WGS sequence"/>
</dbReference>
<dbReference type="STRING" id="1121117.SAMN02745977_00113"/>
<feature type="transmembrane region" description="Helical" evidence="5">
    <location>
        <begin position="182"/>
        <end position="199"/>
    </location>
</feature>
<protein>
    <submittedName>
        <fullName evidence="9">O-antigen ligase</fullName>
    </submittedName>
</protein>
<dbReference type="PANTHER" id="PTHR37422:SF13">
    <property type="entry name" value="LIPOPOLYSACCHARIDE BIOSYNTHESIS PROTEIN PA4999-RELATED"/>
    <property type="match status" value="1"/>
</dbReference>
<feature type="transmembrane region" description="Helical" evidence="5">
    <location>
        <begin position="273"/>
        <end position="291"/>
    </location>
</feature>
<keyword evidence="9" id="KW-0436">Ligase</keyword>